<evidence type="ECO:0000313" key="2">
    <source>
        <dbReference type="Proteomes" id="UP000011932"/>
    </source>
</evidence>
<proteinExistence type="predicted"/>
<dbReference type="HOGENOM" id="CLU_3345909_0_0_5"/>
<accession>M4VG22</accession>
<reference evidence="1 2" key="1">
    <citation type="journal article" date="2013" name="ISME J.">
        <title>By their genes ye shall know them: genomic signatures of predatory bacteria.</title>
        <authorList>
            <person name="Pasternak Z."/>
            <person name="Pietrokovski S."/>
            <person name="Rotem O."/>
            <person name="Gophna U."/>
            <person name="Lurie-Weinberger M.N."/>
            <person name="Jurkevitch E."/>
        </authorList>
    </citation>
    <scope>NUCLEOTIDE SEQUENCE [LARGE SCALE GENOMIC DNA]</scope>
    <source>
        <strain evidence="1">EPB</strain>
    </source>
</reference>
<name>M4VG22_9BACT</name>
<protein>
    <submittedName>
        <fullName evidence="1">Uncharacterized protein</fullName>
    </submittedName>
</protein>
<organism evidence="1 2">
    <name type="scientific">Micavibrio aeruginosavorus EPB</name>
    <dbReference type="NCBI Taxonomy" id="349215"/>
    <lineage>
        <taxon>Bacteria</taxon>
        <taxon>Pseudomonadati</taxon>
        <taxon>Bdellovibrionota</taxon>
        <taxon>Bdellovibrionia</taxon>
        <taxon>Bdellovibrionales</taxon>
        <taxon>Pseudobdellovibrionaceae</taxon>
        <taxon>Micavibrio</taxon>
    </lineage>
</organism>
<dbReference type="KEGG" id="man:A11S_1354"/>
<sequence length="37" mass="4000">MDGVAQTVHGGFLTQIKKMADHTPAICDMSNKKRGVL</sequence>
<gene>
    <name evidence="1" type="ORF">A11S_1354</name>
</gene>
<evidence type="ECO:0000313" key="1">
    <source>
        <dbReference type="EMBL" id="AGH98163.1"/>
    </source>
</evidence>
<dbReference type="EMBL" id="CP003538">
    <property type="protein sequence ID" value="AGH98163.1"/>
    <property type="molecule type" value="Genomic_DNA"/>
</dbReference>
<dbReference type="Proteomes" id="UP000011932">
    <property type="component" value="Chromosome"/>
</dbReference>
<dbReference type="AlphaFoldDB" id="M4VG22"/>